<dbReference type="EMBL" id="JBEYBR010000022">
    <property type="protein sequence ID" value="MEU2122398.1"/>
    <property type="molecule type" value="Genomic_DNA"/>
</dbReference>
<proteinExistence type="predicted"/>
<dbReference type="Proteomes" id="UP001550535">
    <property type="component" value="Unassembled WGS sequence"/>
</dbReference>
<accession>A0ABV2X943</accession>
<organism evidence="1 2">
    <name type="scientific">Nocardia niwae</name>
    <dbReference type="NCBI Taxonomy" id="626084"/>
    <lineage>
        <taxon>Bacteria</taxon>
        <taxon>Bacillati</taxon>
        <taxon>Actinomycetota</taxon>
        <taxon>Actinomycetes</taxon>
        <taxon>Mycobacteriales</taxon>
        <taxon>Nocardiaceae</taxon>
        <taxon>Nocardia</taxon>
    </lineage>
</organism>
<dbReference type="Gene3D" id="1.10.10.1150">
    <property type="entry name" value="Coenzyme PQQ synthesis protein D (PqqD)"/>
    <property type="match status" value="1"/>
</dbReference>
<comment type="caution">
    <text evidence="1">The sequence shown here is derived from an EMBL/GenBank/DDBJ whole genome shotgun (WGS) entry which is preliminary data.</text>
</comment>
<gene>
    <name evidence="1" type="ORF">ABZ507_11275</name>
</gene>
<evidence type="ECO:0000313" key="1">
    <source>
        <dbReference type="EMBL" id="MEU2122398.1"/>
    </source>
</evidence>
<keyword evidence="2" id="KW-1185">Reference proteome</keyword>
<dbReference type="RefSeq" id="WP_063019043.1">
    <property type="nucleotide sequence ID" value="NZ_JBEYBM010000007.1"/>
</dbReference>
<dbReference type="Pfam" id="PF05402">
    <property type="entry name" value="PqqD"/>
    <property type="match status" value="1"/>
</dbReference>
<dbReference type="InterPro" id="IPR041881">
    <property type="entry name" value="PqqD_sf"/>
</dbReference>
<dbReference type="InterPro" id="IPR008792">
    <property type="entry name" value="PQQD"/>
</dbReference>
<name>A0ABV2X943_9NOCA</name>
<protein>
    <submittedName>
        <fullName evidence="1">PqqD family protein</fullName>
    </submittedName>
</protein>
<evidence type="ECO:0000313" key="2">
    <source>
        <dbReference type="Proteomes" id="UP001550535"/>
    </source>
</evidence>
<sequence>MELTSRVPVKALGASSRRRPDGQLEIVRRSRAYVLNETSELIWNACDGTKDLSQIAALLNQEYDVSLDDALADVREFVARLIDELFLEEADDDD</sequence>
<reference evidence="1 2" key="1">
    <citation type="submission" date="2024-06" db="EMBL/GenBank/DDBJ databases">
        <title>The Natural Products Discovery Center: Release of the First 8490 Sequenced Strains for Exploring Actinobacteria Biosynthetic Diversity.</title>
        <authorList>
            <person name="Kalkreuter E."/>
            <person name="Kautsar S.A."/>
            <person name="Yang D."/>
            <person name="Bader C.D."/>
            <person name="Teijaro C.N."/>
            <person name="Fluegel L."/>
            <person name="Davis C.M."/>
            <person name="Simpson J.R."/>
            <person name="Lauterbach L."/>
            <person name="Steele A.D."/>
            <person name="Gui C."/>
            <person name="Meng S."/>
            <person name="Li G."/>
            <person name="Viehrig K."/>
            <person name="Ye F."/>
            <person name="Su P."/>
            <person name="Kiefer A.F."/>
            <person name="Nichols A."/>
            <person name="Cepeda A.J."/>
            <person name="Yan W."/>
            <person name="Fan B."/>
            <person name="Jiang Y."/>
            <person name="Adhikari A."/>
            <person name="Zheng C.-J."/>
            <person name="Schuster L."/>
            <person name="Cowan T.M."/>
            <person name="Smanski M.J."/>
            <person name="Chevrette M.G."/>
            <person name="De Carvalho L.P.S."/>
            <person name="Shen B."/>
        </authorList>
    </citation>
    <scope>NUCLEOTIDE SEQUENCE [LARGE SCALE GENOMIC DNA]</scope>
    <source>
        <strain evidence="1 2">NPDC019434</strain>
    </source>
</reference>